<keyword evidence="3" id="KW-1185">Reference proteome</keyword>
<name>A0ABW1DQH5_9DEIO</name>
<proteinExistence type="predicted"/>
<feature type="region of interest" description="Disordered" evidence="1">
    <location>
        <begin position="86"/>
        <end position="106"/>
    </location>
</feature>
<evidence type="ECO:0000313" key="3">
    <source>
        <dbReference type="Proteomes" id="UP001595979"/>
    </source>
</evidence>
<feature type="compositionally biased region" description="Basic and acidic residues" evidence="1">
    <location>
        <begin position="86"/>
        <end position="95"/>
    </location>
</feature>
<accession>A0ABW1DQH5</accession>
<evidence type="ECO:0000256" key="1">
    <source>
        <dbReference type="SAM" id="MobiDB-lite"/>
    </source>
</evidence>
<comment type="caution">
    <text evidence="2">The sequence shown here is derived from an EMBL/GenBank/DDBJ whole genome shotgun (WGS) entry which is preliminary data.</text>
</comment>
<gene>
    <name evidence="2" type="ORF">ACFPQ6_16280</name>
</gene>
<dbReference type="EMBL" id="JBHSOH010000033">
    <property type="protein sequence ID" value="MFC5849861.1"/>
    <property type="molecule type" value="Genomic_DNA"/>
</dbReference>
<evidence type="ECO:0000313" key="2">
    <source>
        <dbReference type="EMBL" id="MFC5849861.1"/>
    </source>
</evidence>
<reference evidence="3" key="1">
    <citation type="journal article" date="2019" name="Int. J. Syst. Evol. Microbiol.">
        <title>The Global Catalogue of Microorganisms (GCM) 10K type strain sequencing project: providing services to taxonomists for standard genome sequencing and annotation.</title>
        <authorList>
            <consortium name="The Broad Institute Genomics Platform"/>
            <consortium name="The Broad Institute Genome Sequencing Center for Infectious Disease"/>
            <person name="Wu L."/>
            <person name="Ma J."/>
        </authorList>
    </citation>
    <scope>NUCLEOTIDE SEQUENCE [LARGE SCALE GENOMIC DNA]</scope>
    <source>
        <strain evidence="3">CGMCC 1.15053</strain>
    </source>
</reference>
<protein>
    <submittedName>
        <fullName evidence="2">Uncharacterized protein</fullName>
    </submittedName>
</protein>
<dbReference type="RefSeq" id="WP_380051367.1">
    <property type="nucleotide sequence ID" value="NZ_JBHSOH010000033.1"/>
</dbReference>
<dbReference type="Proteomes" id="UP001595979">
    <property type="component" value="Unassembled WGS sequence"/>
</dbReference>
<sequence>MTQNTGRQTILVRGAWTGPVADPQRQFSGEVTESNAAAVEVGQSVGVSFTGSESRVPSAHEHGKYVLRLNGQELSLVSFTCDETGKSGHTGHDDTQPAEWCAVLVP</sequence>
<organism evidence="2 3">
    <name type="scientific">Deinococcus petrolearius</name>
    <dbReference type="NCBI Taxonomy" id="1751295"/>
    <lineage>
        <taxon>Bacteria</taxon>
        <taxon>Thermotogati</taxon>
        <taxon>Deinococcota</taxon>
        <taxon>Deinococci</taxon>
        <taxon>Deinococcales</taxon>
        <taxon>Deinococcaceae</taxon>
        <taxon>Deinococcus</taxon>
    </lineage>
</organism>